<feature type="region of interest" description="Disordered" evidence="1">
    <location>
        <begin position="138"/>
        <end position="187"/>
    </location>
</feature>
<feature type="transmembrane region" description="Helical" evidence="2">
    <location>
        <begin position="232"/>
        <end position="252"/>
    </location>
</feature>
<reference evidence="3" key="1">
    <citation type="submission" date="2022-11" db="EMBL/GenBank/DDBJ databases">
        <title>Minimal conservation of predation-associated metabolite biosynthetic gene clusters underscores biosynthetic potential of Myxococcota including descriptions for ten novel species: Archangium lansinium sp. nov., Myxococcus landrumus sp. nov., Nannocystis bai.</title>
        <authorList>
            <person name="Ahearne A."/>
            <person name="Stevens C."/>
            <person name="Dowd S."/>
        </authorList>
    </citation>
    <scope>NUCLEOTIDE SEQUENCE</scope>
    <source>
        <strain evidence="3">Fl3</strain>
    </source>
</reference>
<proteinExistence type="predicted"/>
<name>A0ABY7GSM1_9BACT</name>
<dbReference type="RefSeq" id="WP_269032245.1">
    <property type="nucleotide sequence ID" value="NZ_CP114040.1"/>
</dbReference>
<keyword evidence="2" id="KW-0472">Membrane</keyword>
<gene>
    <name evidence="3" type="ORF">O0S08_27350</name>
</gene>
<dbReference type="InterPro" id="IPR001387">
    <property type="entry name" value="Cro/C1-type_HTH"/>
</dbReference>
<dbReference type="PANTHER" id="PTHR34475:SF1">
    <property type="entry name" value="CYTOSKELETON PROTEIN RODZ"/>
    <property type="match status" value="1"/>
</dbReference>
<organism evidence="3 4">
    <name type="scientific">Nannocystis punicea</name>
    <dbReference type="NCBI Taxonomy" id="2995304"/>
    <lineage>
        <taxon>Bacteria</taxon>
        <taxon>Pseudomonadati</taxon>
        <taxon>Myxococcota</taxon>
        <taxon>Polyangia</taxon>
        <taxon>Nannocystales</taxon>
        <taxon>Nannocystaceae</taxon>
        <taxon>Nannocystis</taxon>
    </lineage>
</organism>
<dbReference type="CDD" id="cd00093">
    <property type="entry name" value="HTH_XRE"/>
    <property type="match status" value="1"/>
</dbReference>
<dbReference type="InterPro" id="IPR010982">
    <property type="entry name" value="Lambda_DNA-bd_dom_sf"/>
</dbReference>
<dbReference type="EMBL" id="CP114040">
    <property type="protein sequence ID" value="WAS89927.1"/>
    <property type="molecule type" value="Genomic_DNA"/>
</dbReference>
<evidence type="ECO:0000313" key="4">
    <source>
        <dbReference type="Proteomes" id="UP001164459"/>
    </source>
</evidence>
<dbReference type="SUPFAM" id="SSF47413">
    <property type="entry name" value="lambda repressor-like DNA-binding domains"/>
    <property type="match status" value="1"/>
</dbReference>
<dbReference type="Gene3D" id="1.10.260.40">
    <property type="entry name" value="lambda repressor-like DNA-binding domains"/>
    <property type="match status" value="1"/>
</dbReference>
<accession>A0ABY7GSM1</accession>
<evidence type="ECO:0000256" key="2">
    <source>
        <dbReference type="SAM" id="Phobius"/>
    </source>
</evidence>
<keyword evidence="2" id="KW-1133">Transmembrane helix</keyword>
<dbReference type="InterPro" id="IPR050400">
    <property type="entry name" value="Bact_Cytoskel_RodZ"/>
</dbReference>
<dbReference type="Proteomes" id="UP001164459">
    <property type="component" value="Chromosome"/>
</dbReference>
<evidence type="ECO:0000256" key="1">
    <source>
        <dbReference type="SAM" id="MobiDB-lite"/>
    </source>
</evidence>
<sequence length="262" mass="27734">MATIAPENRSEVGLSVKMLARGVAAERGLISECARMRVPTGRLRIVSTQPTEGAEVHEGPPSPGRYIREARQRRGISVEQLALETKIPRPSLEALEEDRFSALPGPVFVRGFFRCCARSLSLDPDTVAGLLHDHLQAQKAGAQRATRRPSGHQANRSSAPVQAVGGPRKPARAEGAKSKPATESVNRPAALAAAPAAAAESSPNAALQAVYRVGAQSLDMLRALNRIPQSRTLMWIAVCLVIAVIAVTAFALSGGQVTPPHS</sequence>
<dbReference type="PANTHER" id="PTHR34475">
    <property type="match status" value="1"/>
</dbReference>
<keyword evidence="2" id="KW-0812">Transmembrane</keyword>
<protein>
    <submittedName>
        <fullName evidence="3">Helix-turn-helix transcriptional regulator</fullName>
    </submittedName>
</protein>
<evidence type="ECO:0000313" key="3">
    <source>
        <dbReference type="EMBL" id="WAS89927.1"/>
    </source>
</evidence>
<dbReference type="Pfam" id="PF13413">
    <property type="entry name" value="HTH_25"/>
    <property type="match status" value="1"/>
</dbReference>
<keyword evidence="4" id="KW-1185">Reference proteome</keyword>